<dbReference type="Pfam" id="PF03358">
    <property type="entry name" value="FMN_red"/>
    <property type="match status" value="1"/>
</dbReference>
<keyword evidence="2" id="KW-0288">FMN</keyword>
<dbReference type="OrthoDB" id="5736081at2"/>
<comment type="caution">
    <text evidence="4">The sequence shown here is derived from an EMBL/GenBank/DDBJ whole genome shotgun (WGS) entry which is preliminary data.</text>
</comment>
<dbReference type="Gene3D" id="3.40.50.360">
    <property type="match status" value="1"/>
</dbReference>
<keyword evidence="1" id="KW-0285">Flavoprotein</keyword>
<evidence type="ECO:0000259" key="3">
    <source>
        <dbReference type="PROSITE" id="PS50902"/>
    </source>
</evidence>
<dbReference type="InterPro" id="IPR008254">
    <property type="entry name" value="Flavodoxin/NO_synth"/>
</dbReference>
<proteinExistence type="predicted"/>
<reference evidence="4 5" key="1">
    <citation type="journal article" date="2010" name="J. Bacteriol.">
        <title>Genome sequence of the oligotrophic marine Gammaproteobacterium HTCC2143, isolated from the Oregon Coast.</title>
        <authorList>
            <person name="Oh H.M."/>
            <person name="Kang I."/>
            <person name="Ferriera S."/>
            <person name="Giovannoni S.J."/>
            <person name="Cho J.C."/>
        </authorList>
    </citation>
    <scope>NUCLEOTIDE SEQUENCE [LARGE SCALE GENOMIC DNA]</scope>
    <source>
        <strain evidence="4 5">HTCC2143</strain>
    </source>
</reference>
<organism evidence="4 5">
    <name type="scientific">marine gamma proteobacterium HTCC2143</name>
    <dbReference type="NCBI Taxonomy" id="247633"/>
    <lineage>
        <taxon>Bacteria</taxon>
        <taxon>Pseudomonadati</taxon>
        <taxon>Pseudomonadota</taxon>
        <taxon>Gammaproteobacteria</taxon>
        <taxon>Cellvibrionales</taxon>
        <taxon>Spongiibacteraceae</taxon>
        <taxon>BD1-7 clade</taxon>
    </lineage>
</organism>
<evidence type="ECO:0000256" key="1">
    <source>
        <dbReference type="ARBA" id="ARBA00022630"/>
    </source>
</evidence>
<sequence length="151" mass="16321">MKHLLIIYHSQSGSTLKLAEATFKGASREADVETRLLRAMEAGTEDLLWCDAILFGTPENLGYMSGGLKDFFDRTFYPALPHQLNIAYGIFVSAGNDGTGATQQIQRIAKGYPLREVAEPVIVCGEVSIEGIRSCEELGHALAAGLSLGIF</sequence>
<protein>
    <submittedName>
        <fullName evidence="4">Flavodoxin</fullName>
    </submittedName>
</protein>
<name>A0YAZ6_9GAMM</name>
<gene>
    <name evidence="4" type="ORF">GP2143_04730</name>
</gene>
<dbReference type="GO" id="GO:0016491">
    <property type="term" value="F:oxidoreductase activity"/>
    <property type="evidence" value="ECO:0007669"/>
    <property type="project" value="InterPro"/>
</dbReference>
<dbReference type="EMBL" id="AAVT01000002">
    <property type="protein sequence ID" value="EAW31726.1"/>
    <property type="molecule type" value="Genomic_DNA"/>
</dbReference>
<dbReference type="GO" id="GO:0010181">
    <property type="term" value="F:FMN binding"/>
    <property type="evidence" value="ECO:0007669"/>
    <property type="project" value="InterPro"/>
</dbReference>
<dbReference type="InterPro" id="IPR029039">
    <property type="entry name" value="Flavoprotein-like_sf"/>
</dbReference>
<feature type="domain" description="Flavodoxin-like" evidence="3">
    <location>
        <begin position="4"/>
        <end position="151"/>
    </location>
</feature>
<dbReference type="eggNOG" id="COG0655">
    <property type="taxonomic scope" value="Bacteria"/>
</dbReference>
<dbReference type="InterPro" id="IPR005025">
    <property type="entry name" value="FMN_Rdtase-like_dom"/>
</dbReference>
<dbReference type="Proteomes" id="UP000004931">
    <property type="component" value="Unassembled WGS sequence"/>
</dbReference>
<dbReference type="SUPFAM" id="SSF52218">
    <property type="entry name" value="Flavoproteins"/>
    <property type="match status" value="1"/>
</dbReference>
<evidence type="ECO:0000313" key="4">
    <source>
        <dbReference type="EMBL" id="EAW31726.1"/>
    </source>
</evidence>
<dbReference type="PROSITE" id="PS50902">
    <property type="entry name" value="FLAVODOXIN_LIKE"/>
    <property type="match status" value="1"/>
</dbReference>
<evidence type="ECO:0000256" key="2">
    <source>
        <dbReference type="ARBA" id="ARBA00022643"/>
    </source>
</evidence>
<keyword evidence="5" id="KW-1185">Reference proteome</keyword>
<accession>A0YAZ6</accession>
<evidence type="ECO:0000313" key="5">
    <source>
        <dbReference type="Proteomes" id="UP000004931"/>
    </source>
</evidence>
<dbReference type="STRING" id="247633.GP2143_04730"/>
<dbReference type="AlphaFoldDB" id="A0YAZ6"/>